<comment type="caution">
    <text evidence="1">The sequence shown here is derived from an EMBL/GenBank/DDBJ whole genome shotgun (WGS) entry which is preliminary data.</text>
</comment>
<name>A0A8T2T019_CERRI</name>
<dbReference type="InterPro" id="IPR012663">
    <property type="entry name" value="CHP02450_Tryp"/>
</dbReference>
<proteinExistence type="predicted"/>
<reference evidence="1" key="1">
    <citation type="submission" date="2021-08" db="EMBL/GenBank/DDBJ databases">
        <title>WGS assembly of Ceratopteris richardii.</title>
        <authorList>
            <person name="Marchant D.B."/>
            <person name="Chen G."/>
            <person name="Jenkins J."/>
            <person name="Shu S."/>
            <person name="Leebens-Mack J."/>
            <person name="Grimwood J."/>
            <person name="Schmutz J."/>
            <person name="Soltis P."/>
            <person name="Soltis D."/>
            <person name="Chen Z.-H."/>
        </authorList>
    </citation>
    <scope>NUCLEOTIDE SEQUENCE</scope>
    <source>
        <strain evidence="1">Whitten #5841</strain>
        <tissue evidence="1">Leaf</tissue>
    </source>
</reference>
<dbReference type="OMA" id="MGWLQRD"/>
<accession>A0A8T2T019</accession>
<dbReference type="AlphaFoldDB" id="A0A8T2T019"/>
<keyword evidence="2" id="KW-1185">Reference proteome</keyword>
<evidence type="ECO:0000313" key="1">
    <source>
        <dbReference type="EMBL" id="KAH7388451.1"/>
    </source>
</evidence>
<protein>
    <submittedName>
        <fullName evidence="1">Uncharacterized protein</fullName>
    </submittedName>
</protein>
<dbReference type="Proteomes" id="UP000825935">
    <property type="component" value="Chromosome 16"/>
</dbReference>
<organism evidence="1 2">
    <name type="scientific">Ceratopteris richardii</name>
    <name type="common">Triangle waterfern</name>
    <dbReference type="NCBI Taxonomy" id="49495"/>
    <lineage>
        <taxon>Eukaryota</taxon>
        <taxon>Viridiplantae</taxon>
        <taxon>Streptophyta</taxon>
        <taxon>Embryophyta</taxon>
        <taxon>Tracheophyta</taxon>
        <taxon>Polypodiopsida</taxon>
        <taxon>Polypodiidae</taxon>
        <taxon>Polypodiales</taxon>
        <taxon>Pteridineae</taxon>
        <taxon>Pteridaceae</taxon>
        <taxon>Parkerioideae</taxon>
        <taxon>Ceratopteris</taxon>
    </lineage>
</organism>
<sequence length="198" mass="22306">MMAILNASTIRPYDRNLLLILRNSSRLKRRPRKVTYINALSNQSESFVKPLSTLYPPALCRFCRGEGKLVCESCGGKGVLGKGGYHANNRVDIPRIVGSKWTAMEKTFGWRHFEVASKQKQGKDWFLELVATCDSSTRFWLNAQNLKDRERWSMGWLQKDHIMSAQNSSTVCKACKGTGRLNCTLCDGNGIKGEIISI</sequence>
<gene>
    <name evidence="1" type="ORF">KP509_16G076400</name>
</gene>
<dbReference type="NCBIfam" id="TIGR02450">
    <property type="entry name" value="TIGR02450 family Trp-rich protein"/>
    <property type="match status" value="1"/>
</dbReference>
<dbReference type="OrthoDB" id="2946at2759"/>
<dbReference type="Pfam" id="PF09493">
    <property type="entry name" value="DUF2389"/>
    <property type="match status" value="1"/>
</dbReference>
<dbReference type="EMBL" id="CM035421">
    <property type="protein sequence ID" value="KAH7388451.1"/>
    <property type="molecule type" value="Genomic_DNA"/>
</dbReference>
<evidence type="ECO:0000313" key="2">
    <source>
        <dbReference type="Proteomes" id="UP000825935"/>
    </source>
</evidence>